<gene>
    <name evidence="2" type="ORF">HGP29_05430</name>
</gene>
<protein>
    <submittedName>
        <fullName evidence="2">Uncharacterized protein</fullName>
    </submittedName>
</protein>
<evidence type="ECO:0000313" key="2">
    <source>
        <dbReference type="EMBL" id="NLR90636.1"/>
    </source>
</evidence>
<feature type="transmembrane region" description="Helical" evidence="1">
    <location>
        <begin position="122"/>
        <end position="140"/>
    </location>
</feature>
<comment type="caution">
    <text evidence="2">The sequence shown here is derived from an EMBL/GenBank/DDBJ whole genome shotgun (WGS) entry which is preliminary data.</text>
</comment>
<dbReference type="AlphaFoldDB" id="A0A7X8SI45"/>
<organism evidence="2 3">
    <name type="scientific">Flammeovirga agarivorans</name>
    <dbReference type="NCBI Taxonomy" id="2726742"/>
    <lineage>
        <taxon>Bacteria</taxon>
        <taxon>Pseudomonadati</taxon>
        <taxon>Bacteroidota</taxon>
        <taxon>Cytophagia</taxon>
        <taxon>Cytophagales</taxon>
        <taxon>Flammeovirgaceae</taxon>
        <taxon>Flammeovirga</taxon>
    </lineage>
</organism>
<keyword evidence="3" id="KW-1185">Reference proteome</keyword>
<proteinExistence type="predicted"/>
<evidence type="ECO:0000256" key="1">
    <source>
        <dbReference type="SAM" id="Phobius"/>
    </source>
</evidence>
<accession>A0A7X8SI45</accession>
<dbReference type="EMBL" id="JABAIL010000002">
    <property type="protein sequence ID" value="NLR90636.1"/>
    <property type="molecule type" value="Genomic_DNA"/>
</dbReference>
<evidence type="ECO:0000313" key="3">
    <source>
        <dbReference type="Proteomes" id="UP000585050"/>
    </source>
</evidence>
<keyword evidence="1" id="KW-0472">Membrane</keyword>
<keyword evidence="1" id="KW-1133">Transmembrane helix</keyword>
<name>A0A7X8SI45_9BACT</name>
<dbReference type="Proteomes" id="UP000585050">
    <property type="component" value="Unassembled WGS sequence"/>
</dbReference>
<dbReference type="RefSeq" id="WP_168881361.1">
    <property type="nucleotide sequence ID" value="NZ_JABAIL010000002.1"/>
</dbReference>
<keyword evidence="1" id="KW-0812">Transmembrane</keyword>
<sequence length="258" mass="30047">MDKLERYIIENKSSLDILSPSDKCNERFRSLLNDQFEGDIIVNKSSLDHHSPSSDVWDRIEKELSDQELSLENIKGNTEFDKYTPSNNLWDKISNDLDKDTQKEENNTSSAKEVKFKINYQWITSLAAAIIIGVGIGWFGKFQTGSENVVKASKADKEWNTAEGYYMNVIQTKQLQIKQLNFEDIKLLNDFNNQLKGLQRNYKGLKKELDSSQQPELIRKQMVIVLELQIELLNKQMEIIIDHNKKEENHEDVKKYNI</sequence>
<reference evidence="2 3" key="1">
    <citation type="submission" date="2020-04" db="EMBL/GenBank/DDBJ databases">
        <title>Flammeovirga sp. SR4, a novel species isolated from seawater.</title>
        <authorList>
            <person name="Wang X."/>
        </authorList>
    </citation>
    <scope>NUCLEOTIDE SEQUENCE [LARGE SCALE GENOMIC DNA]</scope>
    <source>
        <strain evidence="2 3">SR4</strain>
    </source>
</reference>